<keyword evidence="2" id="KW-0472">Membrane</keyword>
<evidence type="ECO:0000313" key="5">
    <source>
        <dbReference type="Proteomes" id="UP000014040"/>
    </source>
</evidence>
<dbReference type="GO" id="GO:0003677">
    <property type="term" value="F:DNA binding"/>
    <property type="evidence" value="ECO:0007669"/>
    <property type="project" value="UniProtKB-KW"/>
</dbReference>
<dbReference type="PATRIC" id="fig|1053224.3.peg.6202"/>
<dbReference type="Gene3D" id="1.10.260.40">
    <property type="entry name" value="lambda repressor-like DNA-binding domains"/>
    <property type="match status" value="1"/>
</dbReference>
<dbReference type="PANTHER" id="PTHR46558">
    <property type="entry name" value="TRACRIPTIONAL REGULATORY PROTEIN-RELATED-RELATED"/>
    <property type="match status" value="1"/>
</dbReference>
<protein>
    <recommendedName>
        <fullName evidence="3">HTH cro/C1-type domain-containing protein</fullName>
    </recommendedName>
</protein>
<feature type="transmembrane region" description="Helical" evidence="2">
    <location>
        <begin position="81"/>
        <end position="112"/>
    </location>
</feature>
<dbReference type="HOGENOM" id="CLU_066192_2_9_9"/>
<dbReference type="RefSeq" id="WP_016101424.1">
    <property type="nucleotide sequence ID" value="NZ_KB976278.1"/>
</dbReference>
<dbReference type="SUPFAM" id="SSF47413">
    <property type="entry name" value="lambda repressor-like DNA-binding domains"/>
    <property type="match status" value="1"/>
</dbReference>
<organism evidence="4 5">
    <name type="scientific">Bacillus cereus VD021</name>
    <dbReference type="NCBI Taxonomy" id="1053224"/>
    <lineage>
        <taxon>Bacteria</taxon>
        <taxon>Bacillati</taxon>
        <taxon>Bacillota</taxon>
        <taxon>Bacilli</taxon>
        <taxon>Bacillales</taxon>
        <taxon>Bacillaceae</taxon>
        <taxon>Bacillus</taxon>
        <taxon>Bacillus cereus group</taxon>
    </lineage>
</organism>
<dbReference type="Pfam" id="PF01381">
    <property type="entry name" value="HTH_3"/>
    <property type="match status" value="1"/>
</dbReference>
<name>R8GWM8_BACCE</name>
<dbReference type="SMART" id="SM00530">
    <property type="entry name" value="HTH_XRE"/>
    <property type="match status" value="1"/>
</dbReference>
<dbReference type="CDD" id="cd00093">
    <property type="entry name" value="HTH_XRE"/>
    <property type="match status" value="1"/>
</dbReference>
<reference evidence="4 5" key="1">
    <citation type="submission" date="2012-12" db="EMBL/GenBank/DDBJ databases">
        <title>The Genome Sequence of Bacillus cereus VD021.</title>
        <authorList>
            <consortium name="The Broad Institute Genome Sequencing Platform"/>
            <consortium name="The Broad Institute Genome Sequencing Center for Infectious Disease"/>
            <person name="Feldgarden M."/>
            <person name="Van der Auwera G.A."/>
            <person name="Mahillon J."/>
            <person name="Duprez V."/>
            <person name="Timmery S."/>
            <person name="Mattelet C."/>
            <person name="Dierick K."/>
            <person name="Sun M."/>
            <person name="Yu Z."/>
            <person name="Zhu L."/>
            <person name="Hu X."/>
            <person name="Shank E.B."/>
            <person name="Swiecicka I."/>
            <person name="Hansen B.M."/>
            <person name="Andrup L."/>
            <person name="Walker B."/>
            <person name="Young S.K."/>
            <person name="Zeng Q."/>
            <person name="Gargeya S."/>
            <person name="Fitzgerald M."/>
            <person name="Haas B."/>
            <person name="Abouelleil A."/>
            <person name="Alvarado L."/>
            <person name="Arachchi H.M."/>
            <person name="Berlin A.M."/>
            <person name="Chapman S.B."/>
            <person name="Dewar J."/>
            <person name="Goldberg J."/>
            <person name="Griggs A."/>
            <person name="Gujja S."/>
            <person name="Hansen M."/>
            <person name="Howarth C."/>
            <person name="Imamovic A."/>
            <person name="Larimer J."/>
            <person name="McCowan C."/>
            <person name="Murphy C."/>
            <person name="Neiman D."/>
            <person name="Pearson M."/>
            <person name="Priest M."/>
            <person name="Roberts A."/>
            <person name="Saif S."/>
            <person name="Shea T."/>
            <person name="Sisk P."/>
            <person name="Sykes S."/>
            <person name="Wortman J."/>
            <person name="Nusbaum C."/>
            <person name="Birren B."/>
        </authorList>
    </citation>
    <scope>NUCLEOTIDE SEQUENCE [LARGE SCALE GENOMIC DNA]</scope>
    <source>
        <strain evidence="4 5">VD021</strain>
    </source>
</reference>
<proteinExistence type="predicted"/>
<dbReference type="PANTHER" id="PTHR46558:SF15">
    <property type="entry name" value="HELIX-TURN-HELIX DOMAIN PROTEIN"/>
    <property type="match status" value="1"/>
</dbReference>
<evidence type="ECO:0000313" key="4">
    <source>
        <dbReference type="EMBL" id="EOO65010.1"/>
    </source>
</evidence>
<dbReference type="EMBL" id="AHES01000088">
    <property type="protein sequence ID" value="EOO65010.1"/>
    <property type="molecule type" value="Genomic_DNA"/>
</dbReference>
<comment type="caution">
    <text evidence="4">The sequence shown here is derived from an EMBL/GenBank/DDBJ whole genome shotgun (WGS) entry which is preliminary data.</text>
</comment>
<keyword evidence="2" id="KW-1133">Transmembrane helix</keyword>
<keyword evidence="1" id="KW-0238">DNA-binding</keyword>
<accession>R8GWM8</accession>
<gene>
    <name evidence="4" type="ORF">IIC_06193</name>
</gene>
<dbReference type="InterPro" id="IPR010982">
    <property type="entry name" value="Lambda_DNA-bd_dom_sf"/>
</dbReference>
<evidence type="ECO:0000256" key="1">
    <source>
        <dbReference type="ARBA" id="ARBA00023125"/>
    </source>
</evidence>
<feature type="domain" description="HTH cro/C1-type" evidence="3">
    <location>
        <begin position="7"/>
        <end position="61"/>
    </location>
</feature>
<dbReference type="InterPro" id="IPR001387">
    <property type="entry name" value="Cro/C1-type_HTH"/>
</dbReference>
<dbReference type="Proteomes" id="UP000014040">
    <property type="component" value="Unassembled WGS sequence"/>
</dbReference>
<evidence type="ECO:0000259" key="3">
    <source>
        <dbReference type="PROSITE" id="PS50943"/>
    </source>
</evidence>
<dbReference type="PROSITE" id="PS50943">
    <property type="entry name" value="HTH_CROC1"/>
    <property type="match status" value="1"/>
</dbReference>
<sequence>MRLGEQLKEFRTVKEFSQEDVARKIGVTRQAVYKWENNKSYPDIDNLILLSELYDVTLDELIKGNQEFKKKINIDEDEPDIGFFILLIFLVIVIPFISHQAYIILALAIVFYDEIGKIVKFIIDKITLIIKAN</sequence>
<evidence type="ECO:0000256" key="2">
    <source>
        <dbReference type="SAM" id="Phobius"/>
    </source>
</evidence>
<dbReference type="AlphaFoldDB" id="R8GWM8"/>
<keyword evidence="2" id="KW-0812">Transmembrane</keyword>